<keyword evidence="4 7" id="KW-1133">Transmembrane helix</keyword>
<dbReference type="GO" id="GO:0022857">
    <property type="term" value="F:transmembrane transporter activity"/>
    <property type="evidence" value="ECO:0007669"/>
    <property type="project" value="InterPro"/>
</dbReference>
<feature type="transmembrane region" description="Helical" evidence="7">
    <location>
        <begin position="208"/>
        <end position="230"/>
    </location>
</feature>
<evidence type="ECO:0000256" key="1">
    <source>
        <dbReference type="ARBA" id="ARBA00004141"/>
    </source>
</evidence>
<dbReference type="Gene3D" id="1.20.1250.20">
    <property type="entry name" value="MFS general substrate transporter like domains"/>
    <property type="match status" value="2"/>
</dbReference>
<dbReference type="FunFam" id="1.20.1250.20:FF:000018">
    <property type="entry name" value="MFS transporter permease"/>
    <property type="match status" value="1"/>
</dbReference>
<feature type="transmembrane region" description="Helical" evidence="7">
    <location>
        <begin position="117"/>
        <end position="135"/>
    </location>
</feature>
<dbReference type="Proteomes" id="UP000016933">
    <property type="component" value="Unassembled WGS sequence"/>
</dbReference>
<feature type="transmembrane region" description="Helical" evidence="7">
    <location>
        <begin position="360"/>
        <end position="384"/>
    </location>
</feature>
<protein>
    <recommendedName>
        <fullName evidence="8">Major facilitator superfamily (MFS) profile domain-containing protein</fullName>
    </recommendedName>
</protein>
<keyword evidence="2" id="KW-0813">Transport</keyword>
<feature type="transmembrane region" description="Helical" evidence="7">
    <location>
        <begin position="274"/>
        <end position="296"/>
    </location>
</feature>
<evidence type="ECO:0000256" key="3">
    <source>
        <dbReference type="ARBA" id="ARBA00022692"/>
    </source>
</evidence>
<dbReference type="Pfam" id="PF07690">
    <property type="entry name" value="MFS_1"/>
    <property type="match status" value="1"/>
</dbReference>
<evidence type="ECO:0000259" key="8">
    <source>
        <dbReference type="PROSITE" id="PS50850"/>
    </source>
</evidence>
<dbReference type="eggNOG" id="KOG2533">
    <property type="taxonomic scope" value="Eukaryota"/>
</dbReference>
<sequence length="564" mass="62808">MAISQYAPIEDYNGRTTDESSTSTRRTVDSDSGDDVALNELEAEDGYELRTLDLTREDDDHKHTTAGAAEDDDQESEDDETPLAGGRRRRRRSSAQSFELYTPDEERAVKRKLDTRLVLFVALLYMMAFLDRSNIGNAKVAGLSRDLNLSDDQFSWILEAFYTSYVLFEWMTICYKIFPPHIYVSVCVFAWGVLASLQSIATSFPFMLVLRIMLGIGEAAFVGMPIYLSFFFRREELAFRIGIFIAAAPLATTFASTLAYGIVSLGNVAGITSWRLLFLFEGFPATIVAVWTWYWLPDSPATARWLNLRERRIATLRMRKETTISAKAGKSSLHQASVPRYKQKFQWTEVKNVLTDPVSYLTAGMFFCCNVAFSSMPVFLPTILNSMGYTKHAAQGLSAIPFFCAFLGVLITAIVSDRVRSRSIPMILHALLAVSGYTILAIAGFFEFGHTLRYLAVFPICVGFFSAVTIVITWTVNNQASDEAKGAGMAILNIIGQCGPFLGTRLYPDSDGPYFVKGMTVCAVAMALVAILAFVLRIVLVKKNRQWGWKGAQSAPGSHFVYMT</sequence>
<keyword evidence="5 7" id="KW-0472">Membrane</keyword>
<feature type="transmembrane region" description="Helical" evidence="7">
    <location>
        <begin position="514"/>
        <end position="540"/>
    </location>
</feature>
<gene>
    <name evidence="9" type="ORF">DOTSEDRAFT_178490</name>
</gene>
<dbReference type="PROSITE" id="PS50850">
    <property type="entry name" value="MFS"/>
    <property type="match status" value="1"/>
</dbReference>
<evidence type="ECO:0000256" key="4">
    <source>
        <dbReference type="ARBA" id="ARBA00022989"/>
    </source>
</evidence>
<comment type="subcellular location">
    <subcellularLocation>
        <location evidence="1">Membrane</location>
        <topology evidence="1">Multi-pass membrane protein</topology>
    </subcellularLocation>
</comment>
<dbReference type="HOGENOM" id="CLU_001265_0_1_1"/>
<feature type="transmembrane region" description="Helical" evidence="7">
    <location>
        <begin position="488"/>
        <end position="508"/>
    </location>
</feature>
<keyword evidence="10" id="KW-1185">Reference proteome</keyword>
<dbReference type="GO" id="GO:0016020">
    <property type="term" value="C:membrane"/>
    <property type="evidence" value="ECO:0007669"/>
    <property type="project" value="UniProtKB-SubCell"/>
</dbReference>
<evidence type="ECO:0000313" key="10">
    <source>
        <dbReference type="Proteomes" id="UP000016933"/>
    </source>
</evidence>
<proteinExistence type="predicted"/>
<evidence type="ECO:0000256" key="7">
    <source>
        <dbReference type="SAM" id="Phobius"/>
    </source>
</evidence>
<feature type="transmembrane region" description="Helical" evidence="7">
    <location>
        <begin position="237"/>
        <end position="262"/>
    </location>
</feature>
<evidence type="ECO:0000256" key="6">
    <source>
        <dbReference type="SAM" id="MobiDB-lite"/>
    </source>
</evidence>
<feature type="compositionally biased region" description="Acidic residues" evidence="6">
    <location>
        <begin position="69"/>
        <end position="81"/>
    </location>
</feature>
<dbReference type="FunFam" id="1.20.1250.20:FF:000013">
    <property type="entry name" value="MFS general substrate transporter"/>
    <property type="match status" value="1"/>
</dbReference>
<feature type="transmembrane region" description="Helical" evidence="7">
    <location>
        <begin position="155"/>
        <end position="175"/>
    </location>
</feature>
<name>N1PG65_DOTSN</name>
<dbReference type="SUPFAM" id="SSF103473">
    <property type="entry name" value="MFS general substrate transporter"/>
    <property type="match status" value="1"/>
</dbReference>
<feature type="transmembrane region" description="Helical" evidence="7">
    <location>
        <begin position="427"/>
        <end position="446"/>
    </location>
</feature>
<dbReference type="AlphaFoldDB" id="N1PG65"/>
<evidence type="ECO:0000313" key="9">
    <source>
        <dbReference type="EMBL" id="EME41104.1"/>
    </source>
</evidence>
<reference evidence="9 10" key="2">
    <citation type="journal article" date="2012" name="PLoS Pathog.">
        <title>Diverse lifestyles and strategies of plant pathogenesis encoded in the genomes of eighteen Dothideomycetes fungi.</title>
        <authorList>
            <person name="Ohm R.A."/>
            <person name="Feau N."/>
            <person name="Henrissat B."/>
            <person name="Schoch C.L."/>
            <person name="Horwitz B.A."/>
            <person name="Barry K.W."/>
            <person name="Condon B.J."/>
            <person name="Copeland A.C."/>
            <person name="Dhillon B."/>
            <person name="Glaser F."/>
            <person name="Hesse C.N."/>
            <person name="Kosti I."/>
            <person name="LaButti K."/>
            <person name="Lindquist E.A."/>
            <person name="Lucas S."/>
            <person name="Salamov A.A."/>
            <person name="Bradshaw R.E."/>
            <person name="Ciuffetti L."/>
            <person name="Hamelin R.C."/>
            <person name="Kema G.H.J."/>
            <person name="Lawrence C."/>
            <person name="Scott J.A."/>
            <person name="Spatafora J.W."/>
            <person name="Turgeon B.G."/>
            <person name="de Wit P.J.G.M."/>
            <person name="Zhong S."/>
            <person name="Goodwin S.B."/>
            <person name="Grigoriev I.V."/>
        </authorList>
    </citation>
    <scope>NUCLEOTIDE SEQUENCE [LARGE SCALE GENOMIC DNA]</scope>
    <source>
        <strain evidence="10">NZE10 / CBS 128990</strain>
    </source>
</reference>
<dbReference type="PANTHER" id="PTHR43791:SF27">
    <property type="entry name" value="TRANSPORTER, PUTATIVE (AFU_ORTHOLOGUE AFUA_2G15730)-RELATED"/>
    <property type="match status" value="1"/>
</dbReference>
<feature type="transmembrane region" description="Helical" evidence="7">
    <location>
        <begin position="452"/>
        <end position="476"/>
    </location>
</feature>
<dbReference type="InterPro" id="IPR036259">
    <property type="entry name" value="MFS_trans_sf"/>
</dbReference>
<evidence type="ECO:0000256" key="5">
    <source>
        <dbReference type="ARBA" id="ARBA00023136"/>
    </source>
</evidence>
<feature type="domain" description="Major facilitator superfamily (MFS) profile" evidence="8">
    <location>
        <begin position="117"/>
        <end position="545"/>
    </location>
</feature>
<evidence type="ECO:0000256" key="2">
    <source>
        <dbReference type="ARBA" id="ARBA00022448"/>
    </source>
</evidence>
<accession>N1PG65</accession>
<keyword evidence="3 7" id="KW-0812">Transmembrane</keyword>
<dbReference type="PANTHER" id="PTHR43791">
    <property type="entry name" value="PERMEASE-RELATED"/>
    <property type="match status" value="1"/>
</dbReference>
<dbReference type="OrthoDB" id="2985014at2759"/>
<dbReference type="OMA" id="TWTMDNR"/>
<reference evidence="10" key="1">
    <citation type="journal article" date="2012" name="PLoS Genet.">
        <title>The genomes of the fungal plant pathogens Cladosporium fulvum and Dothistroma septosporum reveal adaptation to different hosts and lifestyles but also signatures of common ancestry.</title>
        <authorList>
            <person name="de Wit P.J.G.M."/>
            <person name="van der Burgt A."/>
            <person name="Oekmen B."/>
            <person name="Stergiopoulos I."/>
            <person name="Abd-Elsalam K.A."/>
            <person name="Aerts A.L."/>
            <person name="Bahkali A.H."/>
            <person name="Beenen H.G."/>
            <person name="Chettri P."/>
            <person name="Cox M.P."/>
            <person name="Datema E."/>
            <person name="de Vries R.P."/>
            <person name="Dhillon B."/>
            <person name="Ganley A.R."/>
            <person name="Griffiths S.A."/>
            <person name="Guo Y."/>
            <person name="Hamelin R.C."/>
            <person name="Henrissat B."/>
            <person name="Kabir M.S."/>
            <person name="Jashni M.K."/>
            <person name="Kema G."/>
            <person name="Klaubauf S."/>
            <person name="Lapidus A."/>
            <person name="Levasseur A."/>
            <person name="Lindquist E."/>
            <person name="Mehrabi R."/>
            <person name="Ohm R.A."/>
            <person name="Owen T.J."/>
            <person name="Salamov A."/>
            <person name="Schwelm A."/>
            <person name="Schijlen E."/>
            <person name="Sun H."/>
            <person name="van den Burg H.A."/>
            <person name="van Ham R.C.H.J."/>
            <person name="Zhang S."/>
            <person name="Goodwin S.B."/>
            <person name="Grigoriev I.V."/>
            <person name="Collemare J."/>
            <person name="Bradshaw R.E."/>
        </authorList>
    </citation>
    <scope>NUCLEOTIDE SEQUENCE [LARGE SCALE GENOMIC DNA]</scope>
    <source>
        <strain evidence="10">NZE10 / CBS 128990</strain>
    </source>
</reference>
<dbReference type="EMBL" id="KB446543">
    <property type="protein sequence ID" value="EME41104.1"/>
    <property type="molecule type" value="Genomic_DNA"/>
</dbReference>
<organism evidence="9 10">
    <name type="scientific">Dothistroma septosporum (strain NZE10 / CBS 128990)</name>
    <name type="common">Red band needle blight fungus</name>
    <name type="synonym">Mycosphaerella pini</name>
    <dbReference type="NCBI Taxonomy" id="675120"/>
    <lineage>
        <taxon>Eukaryota</taxon>
        <taxon>Fungi</taxon>
        <taxon>Dikarya</taxon>
        <taxon>Ascomycota</taxon>
        <taxon>Pezizomycotina</taxon>
        <taxon>Dothideomycetes</taxon>
        <taxon>Dothideomycetidae</taxon>
        <taxon>Mycosphaerellales</taxon>
        <taxon>Mycosphaerellaceae</taxon>
        <taxon>Dothistroma</taxon>
    </lineage>
</organism>
<dbReference type="InterPro" id="IPR020846">
    <property type="entry name" value="MFS_dom"/>
</dbReference>
<feature type="transmembrane region" description="Helical" evidence="7">
    <location>
        <begin position="396"/>
        <end position="415"/>
    </location>
</feature>
<dbReference type="InterPro" id="IPR011701">
    <property type="entry name" value="MFS"/>
</dbReference>
<feature type="transmembrane region" description="Helical" evidence="7">
    <location>
        <begin position="182"/>
        <end position="202"/>
    </location>
</feature>
<feature type="compositionally biased region" description="Basic and acidic residues" evidence="6">
    <location>
        <begin position="47"/>
        <end position="63"/>
    </location>
</feature>
<feature type="region of interest" description="Disordered" evidence="6">
    <location>
        <begin position="1"/>
        <end position="95"/>
    </location>
</feature>